<dbReference type="OrthoDB" id="764454at2"/>
<evidence type="ECO:0000313" key="3">
    <source>
        <dbReference type="Proteomes" id="UP000294752"/>
    </source>
</evidence>
<dbReference type="Proteomes" id="UP000294752">
    <property type="component" value="Unassembled WGS sequence"/>
</dbReference>
<name>A0A4R7D1S6_9SPHI</name>
<dbReference type="InterPro" id="IPR032710">
    <property type="entry name" value="NTF2-like_dom_sf"/>
</dbReference>
<dbReference type="Pfam" id="PF12893">
    <property type="entry name" value="Lumazine_bd_2"/>
    <property type="match status" value="1"/>
</dbReference>
<comment type="caution">
    <text evidence="2">The sequence shown here is derived from an EMBL/GenBank/DDBJ whole genome shotgun (WGS) entry which is preliminary data.</text>
</comment>
<dbReference type="SUPFAM" id="SSF54427">
    <property type="entry name" value="NTF2-like"/>
    <property type="match status" value="1"/>
</dbReference>
<evidence type="ECO:0000256" key="1">
    <source>
        <dbReference type="SAM" id="SignalP"/>
    </source>
</evidence>
<protein>
    <recommendedName>
        <fullName evidence="4">Lumazine-binding protein</fullName>
    </recommendedName>
</protein>
<evidence type="ECO:0000313" key="2">
    <source>
        <dbReference type="EMBL" id="TDS14690.1"/>
    </source>
</evidence>
<sequence>MKKIATTLAAAILMITSFSAFAAEENNPLKDVKSEKIISTYLEATTLGSIDLNTFLFAEDFEYRNNSNKDVFSKTEYLQFLKTQKGLVYDCKTSYELLDQSGQTCLAKATMTFENFTRVDYITLNQGKDGWKVSEVITTYANPE</sequence>
<accession>A0A4R7D1S6</accession>
<gene>
    <name evidence="2" type="ORF">B0I21_103185</name>
</gene>
<keyword evidence="1" id="KW-0732">Signal</keyword>
<dbReference type="Gene3D" id="3.10.450.50">
    <property type="match status" value="1"/>
</dbReference>
<dbReference type="InterPro" id="IPR039437">
    <property type="entry name" value="FrzH/put_lumazine-bd"/>
</dbReference>
<keyword evidence="3" id="KW-1185">Reference proteome</keyword>
<dbReference type="RefSeq" id="WP_133639741.1">
    <property type="nucleotide sequence ID" value="NZ_SNZV01000003.1"/>
</dbReference>
<evidence type="ECO:0008006" key="4">
    <source>
        <dbReference type="Google" id="ProtNLM"/>
    </source>
</evidence>
<reference evidence="2 3" key="1">
    <citation type="submission" date="2019-03" db="EMBL/GenBank/DDBJ databases">
        <title>Genomic Encyclopedia of Type Strains, Phase III (KMG-III): the genomes of soil and plant-associated and newly described type strains.</title>
        <authorList>
            <person name="Whitman W."/>
        </authorList>
    </citation>
    <scope>NUCLEOTIDE SEQUENCE [LARGE SCALE GENOMIC DNA]</scope>
    <source>
        <strain evidence="2 3">CGMCC 1.12801</strain>
    </source>
</reference>
<proteinExistence type="predicted"/>
<organism evidence="2 3">
    <name type="scientific">Sphingobacterium paludis</name>
    <dbReference type="NCBI Taxonomy" id="1476465"/>
    <lineage>
        <taxon>Bacteria</taxon>
        <taxon>Pseudomonadati</taxon>
        <taxon>Bacteroidota</taxon>
        <taxon>Sphingobacteriia</taxon>
        <taxon>Sphingobacteriales</taxon>
        <taxon>Sphingobacteriaceae</taxon>
        <taxon>Sphingobacterium</taxon>
    </lineage>
</organism>
<feature type="signal peptide" evidence="1">
    <location>
        <begin position="1"/>
        <end position="22"/>
    </location>
</feature>
<dbReference type="AlphaFoldDB" id="A0A4R7D1S6"/>
<dbReference type="EMBL" id="SNZV01000003">
    <property type="protein sequence ID" value="TDS14690.1"/>
    <property type="molecule type" value="Genomic_DNA"/>
</dbReference>
<feature type="chain" id="PRO_5020216052" description="Lumazine-binding protein" evidence="1">
    <location>
        <begin position="23"/>
        <end position="144"/>
    </location>
</feature>